<dbReference type="SUPFAM" id="SSF47413">
    <property type="entry name" value="lambda repressor-like DNA-binding domains"/>
    <property type="match status" value="1"/>
</dbReference>
<dbReference type="EMBL" id="BKAD01000013">
    <property type="protein sequence ID" value="GEP30355.1"/>
    <property type="molecule type" value="Genomic_DNA"/>
</dbReference>
<accession>A0A512L793</accession>
<dbReference type="GO" id="GO:0003677">
    <property type="term" value="F:DNA binding"/>
    <property type="evidence" value="ECO:0007669"/>
    <property type="project" value="InterPro"/>
</dbReference>
<dbReference type="CDD" id="cd00093">
    <property type="entry name" value="HTH_XRE"/>
    <property type="match status" value="1"/>
</dbReference>
<proteinExistence type="predicted"/>
<dbReference type="SMART" id="SM00530">
    <property type="entry name" value="HTH_XRE"/>
    <property type="match status" value="1"/>
</dbReference>
<gene>
    <name evidence="2" type="ORF">TPL01_14930</name>
</gene>
<dbReference type="PROSITE" id="PS50943">
    <property type="entry name" value="HTH_CROC1"/>
    <property type="match status" value="1"/>
</dbReference>
<organism evidence="2 3">
    <name type="scientific">Sulfuriferula plumbiphila</name>
    <dbReference type="NCBI Taxonomy" id="171865"/>
    <lineage>
        <taxon>Bacteria</taxon>
        <taxon>Pseudomonadati</taxon>
        <taxon>Pseudomonadota</taxon>
        <taxon>Betaproteobacteria</taxon>
        <taxon>Nitrosomonadales</taxon>
        <taxon>Sulfuricellaceae</taxon>
        <taxon>Sulfuriferula</taxon>
    </lineage>
</organism>
<keyword evidence="3" id="KW-1185">Reference proteome</keyword>
<dbReference type="AlphaFoldDB" id="A0A512L793"/>
<protein>
    <recommendedName>
        <fullName evidence="1">HTH cro/C1-type domain-containing protein</fullName>
    </recommendedName>
</protein>
<name>A0A512L793_9PROT</name>
<dbReference type="InterPro" id="IPR001387">
    <property type="entry name" value="Cro/C1-type_HTH"/>
</dbReference>
<dbReference type="RefSeq" id="WP_147072337.1">
    <property type="nucleotide sequence ID" value="NZ_AP021884.1"/>
</dbReference>
<dbReference type="InterPro" id="IPR010982">
    <property type="entry name" value="Lambda_DNA-bd_dom_sf"/>
</dbReference>
<dbReference type="Gene3D" id="1.10.260.40">
    <property type="entry name" value="lambda repressor-like DNA-binding domains"/>
    <property type="match status" value="1"/>
</dbReference>
<sequence length="146" mass="16527">MTNDNKQAYVPPEQGIGERIRMKRAEIEGGLSVEDLSRVCKEFDHEDKGISRLALSRYEAGKFMPGARELRILCHALGVSPNWLLFGSESAKWPPETEVMVTALSSWVKAQSSEGKLWDMFLPHSPENDLMRSERIRKAIAKKPKT</sequence>
<evidence type="ECO:0000313" key="2">
    <source>
        <dbReference type="EMBL" id="GEP30355.1"/>
    </source>
</evidence>
<feature type="domain" description="HTH cro/C1-type" evidence="1">
    <location>
        <begin position="49"/>
        <end position="84"/>
    </location>
</feature>
<dbReference type="OrthoDB" id="9157623at2"/>
<reference evidence="2 3" key="1">
    <citation type="submission" date="2019-07" db="EMBL/GenBank/DDBJ databases">
        <title>Whole genome shotgun sequence of Thiobacillus plumbophilus NBRC 107929.</title>
        <authorList>
            <person name="Hosoyama A."/>
            <person name="Uohara A."/>
            <person name="Ohji S."/>
            <person name="Ichikawa N."/>
        </authorList>
    </citation>
    <scope>NUCLEOTIDE SEQUENCE [LARGE SCALE GENOMIC DNA]</scope>
    <source>
        <strain evidence="2 3">NBRC 107929</strain>
    </source>
</reference>
<dbReference type="Proteomes" id="UP000321337">
    <property type="component" value="Unassembled WGS sequence"/>
</dbReference>
<evidence type="ECO:0000259" key="1">
    <source>
        <dbReference type="PROSITE" id="PS50943"/>
    </source>
</evidence>
<evidence type="ECO:0000313" key="3">
    <source>
        <dbReference type="Proteomes" id="UP000321337"/>
    </source>
</evidence>
<dbReference type="Pfam" id="PF12844">
    <property type="entry name" value="HTH_19"/>
    <property type="match status" value="1"/>
</dbReference>
<comment type="caution">
    <text evidence="2">The sequence shown here is derived from an EMBL/GenBank/DDBJ whole genome shotgun (WGS) entry which is preliminary data.</text>
</comment>